<name>A0ABU5E4A8_9PROT</name>
<feature type="DNA-binding region" description="H-T-H motif" evidence="4">
    <location>
        <begin position="28"/>
        <end position="47"/>
    </location>
</feature>
<evidence type="ECO:0000256" key="1">
    <source>
        <dbReference type="ARBA" id="ARBA00023015"/>
    </source>
</evidence>
<accession>A0ABU5E4A8</accession>
<keyword evidence="1" id="KW-0805">Transcription regulation</keyword>
<proteinExistence type="predicted"/>
<dbReference type="Pfam" id="PF00440">
    <property type="entry name" value="TetR_N"/>
    <property type="match status" value="1"/>
</dbReference>
<dbReference type="PRINTS" id="PR00455">
    <property type="entry name" value="HTHTETR"/>
</dbReference>
<dbReference type="PROSITE" id="PS50977">
    <property type="entry name" value="HTH_TETR_2"/>
    <property type="match status" value="1"/>
</dbReference>
<gene>
    <name evidence="6" type="ORF">SMD31_21200</name>
</gene>
<evidence type="ECO:0000313" key="7">
    <source>
        <dbReference type="Proteomes" id="UP001271769"/>
    </source>
</evidence>
<evidence type="ECO:0000256" key="3">
    <source>
        <dbReference type="ARBA" id="ARBA00023163"/>
    </source>
</evidence>
<dbReference type="PANTHER" id="PTHR30055:SF234">
    <property type="entry name" value="HTH-TYPE TRANSCRIPTIONAL REGULATOR BETI"/>
    <property type="match status" value="1"/>
</dbReference>
<evidence type="ECO:0000259" key="5">
    <source>
        <dbReference type="PROSITE" id="PS50977"/>
    </source>
</evidence>
<keyword evidence="2 4" id="KW-0238">DNA-binding</keyword>
<dbReference type="InterPro" id="IPR009057">
    <property type="entry name" value="Homeodomain-like_sf"/>
</dbReference>
<keyword evidence="3" id="KW-0804">Transcription</keyword>
<dbReference type="InterPro" id="IPR050109">
    <property type="entry name" value="HTH-type_TetR-like_transc_reg"/>
</dbReference>
<feature type="domain" description="HTH tetR-type" evidence="5">
    <location>
        <begin position="5"/>
        <end position="65"/>
    </location>
</feature>
<evidence type="ECO:0000313" key="6">
    <source>
        <dbReference type="EMBL" id="MDY0874470.1"/>
    </source>
</evidence>
<dbReference type="Proteomes" id="UP001271769">
    <property type="component" value="Unassembled WGS sequence"/>
</dbReference>
<dbReference type="InterPro" id="IPR036271">
    <property type="entry name" value="Tet_transcr_reg_TetR-rel_C_sf"/>
</dbReference>
<evidence type="ECO:0000256" key="4">
    <source>
        <dbReference type="PROSITE-ProRule" id="PRU00335"/>
    </source>
</evidence>
<evidence type="ECO:0000256" key="2">
    <source>
        <dbReference type="ARBA" id="ARBA00023125"/>
    </source>
</evidence>
<comment type="caution">
    <text evidence="6">The sequence shown here is derived from an EMBL/GenBank/DDBJ whole genome shotgun (WGS) entry which is preliminary data.</text>
</comment>
<reference evidence="6 7" key="1">
    <citation type="journal article" date="2013" name="Antonie Van Leeuwenhoek">
        <title>Dongia rigui sp. nov., isolated from freshwater of a large wetland in Korea.</title>
        <authorList>
            <person name="Baik K.S."/>
            <person name="Hwang Y.M."/>
            <person name="Choi J.S."/>
            <person name="Kwon J."/>
            <person name="Seong C.N."/>
        </authorList>
    </citation>
    <scope>NUCLEOTIDE SEQUENCE [LARGE SCALE GENOMIC DNA]</scope>
    <source>
        <strain evidence="6 7">04SU4-P</strain>
    </source>
</reference>
<dbReference type="SUPFAM" id="SSF48498">
    <property type="entry name" value="Tetracyclin repressor-like, C-terminal domain"/>
    <property type="match status" value="1"/>
</dbReference>
<dbReference type="Gene3D" id="1.10.357.10">
    <property type="entry name" value="Tetracycline Repressor, domain 2"/>
    <property type="match status" value="1"/>
</dbReference>
<dbReference type="EMBL" id="JAXCLX010000005">
    <property type="protein sequence ID" value="MDY0874470.1"/>
    <property type="molecule type" value="Genomic_DNA"/>
</dbReference>
<sequence>MPRGFATRNRIKQAALELFVAKGVLGTSVRDIAALAEIAEGGLYRHYASKEDLAWKLFSENYAGLAKELGELAKAKGDLPARLRTMIHRFCQFFDEEPLLFRFLLLTQHQELPKLKSKTQSPVQVLHRLVSDARKNGEIEAGDADLLTAQVLGLILQPATFMVYGLLAPGMQRIEADILAGCLRLVGARAIEKPGEEPGRTRLRRAS</sequence>
<organism evidence="6 7">
    <name type="scientific">Dongia rigui</name>
    <dbReference type="NCBI Taxonomy" id="940149"/>
    <lineage>
        <taxon>Bacteria</taxon>
        <taxon>Pseudomonadati</taxon>
        <taxon>Pseudomonadota</taxon>
        <taxon>Alphaproteobacteria</taxon>
        <taxon>Rhodospirillales</taxon>
        <taxon>Dongiaceae</taxon>
        <taxon>Dongia</taxon>
    </lineage>
</organism>
<keyword evidence="7" id="KW-1185">Reference proteome</keyword>
<dbReference type="RefSeq" id="WP_320502939.1">
    <property type="nucleotide sequence ID" value="NZ_JAXCLX010000005.1"/>
</dbReference>
<dbReference type="InterPro" id="IPR001647">
    <property type="entry name" value="HTH_TetR"/>
</dbReference>
<dbReference type="SUPFAM" id="SSF46689">
    <property type="entry name" value="Homeodomain-like"/>
    <property type="match status" value="1"/>
</dbReference>
<protein>
    <submittedName>
        <fullName evidence="6">TetR/AcrR family transcriptional regulator</fullName>
    </submittedName>
</protein>
<dbReference type="PANTHER" id="PTHR30055">
    <property type="entry name" value="HTH-TYPE TRANSCRIPTIONAL REGULATOR RUTR"/>
    <property type="match status" value="1"/>
</dbReference>